<evidence type="ECO:0000256" key="1">
    <source>
        <dbReference type="ARBA" id="ARBA00007626"/>
    </source>
</evidence>
<feature type="repeat" description="PPR" evidence="4">
    <location>
        <begin position="299"/>
        <end position="333"/>
    </location>
</feature>
<keyword evidence="3" id="KW-0809">Transit peptide</keyword>
<reference evidence="6" key="1">
    <citation type="submission" date="2020-01" db="EMBL/GenBank/DDBJ databases">
        <title>Genome sequence of Kobresia littledalei, the first chromosome-level genome in the family Cyperaceae.</title>
        <authorList>
            <person name="Qu G."/>
        </authorList>
    </citation>
    <scope>NUCLEOTIDE SEQUENCE</scope>
    <source>
        <strain evidence="6">C.B.Clarke</strain>
        <tissue evidence="6">Leaf</tissue>
    </source>
</reference>
<dbReference type="InterPro" id="IPR011990">
    <property type="entry name" value="TPR-like_helical_dom_sf"/>
</dbReference>
<feature type="region of interest" description="Disordered" evidence="5">
    <location>
        <begin position="30"/>
        <end position="53"/>
    </location>
</feature>
<dbReference type="InterPro" id="IPR002885">
    <property type="entry name" value="PPR_rpt"/>
</dbReference>
<dbReference type="PROSITE" id="PS51375">
    <property type="entry name" value="PPR"/>
    <property type="match status" value="4"/>
</dbReference>
<dbReference type="Pfam" id="PF13041">
    <property type="entry name" value="PPR_2"/>
    <property type="match status" value="1"/>
</dbReference>
<feature type="compositionally biased region" description="Low complexity" evidence="5">
    <location>
        <begin position="38"/>
        <end position="48"/>
    </location>
</feature>
<proteinExistence type="inferred from homology"/>
<keyword evidence="7" id="KW-1185">Reference proteome</keyword>
<comment type="caution">
    <text evidence="6">The sequence shown here is derived from an EMBL/GenBank/DDBJ whole genome shotgun (WGS) entry which is preliminary data.</text>
</comment>
<sequence length="379" mass="42880">MAAILRRKLPSFPSVPSILLRIRPFSALPESESEHLPTPDQIDQTPTTDTKHPLPRLQLSIRSESDPERVAELFLSSKNIYRFYSCRPLFSLTVRKLSRARRPDLIRRVLDPFLTDPNSPKSEGFLARILSLYSSAGMPDAAKEAFCHPSPFKRSDLSLSALLSAYVHSGRYDELKSTFEEAASKFNITPGLFAHNILLNGLCENGEIEDARKVLGEMSKRENDRPEPNIISYNTVLCGCLKQGEDRLFDEILKEIEDRNLVPNVVTFNCRIARFCNIGESFKAEQLLDVMCSQGIQPSVRTFYNLIHGYCKENKVNLAVKMFQKMKAAKRRSGSDGVSPNADIYNVLVKNLIEKEQFDDASWICIEGLARKILVPLRI</sequence>
<evidence type="ECO:0000256" key="4">
    <source>
        <dbReference type="PROSITE-ProRule" id="PRU00708"/>
    </source>
</evidence>
<dbReference type="Pfam" id="PF01535">
    <property type="entry name" value="PPR"/>
    <property type="match status" value="1"/>
</dbReference>
<dbReference type="NCBIfam" id="TIGR00756">
    <property type="entry name" value="PPR"/>
    <property type="match status" value="4"/>
</dbReference>
<feature type="repeat" description="PPR" evidence="4">
    <location>
        <begin position="229"/>
        <end position="263"/>
    </location>
</feature>
<accession>A0A833QSR4</accession>
<evidence type="ECO:0000313" key="7">
    <source>
        <dbReference type="Proteomes" id="UP000623129"/>
    </source>
</evidence>
<dbReference type="OrthoDB" id="185373at2759"/>
<dbReference type="Gene3D" id="1.25.40.10">
    <property type="entry name" value="Tetratricopeptide repeat domain"/>
    <property type="match status" value="2"/>
</dbReference>
<feature type="repeat" description="PPR" evidence="4">
    <location>
        <begin position="191"/>
        <end position="221"/>
    </location>
</feature>
<organism evidence="6 7">
    <name type="scientific">Carex littledalei</name>
    <dbReference type="NCBI Taxonomy" id="544730"/>
    <lineage>
        <taxon>Eukaryota</taxon>
        <taxon>Viridiplantae</taxon>
        <taxon>Streptophyta</taxon>
        <taxon>Embryophyta</taxon>
        <taxon>Tracheophyta</taxon>
        <taxon>Spermatophyta</taxon>
        <taxon>Magnoliopsida</taxon>
        <taxon>Liliopsida</taxon>
        <taxon>Poales</taxon>
        <taxon>Cyperaceae</taxon>
        <taxon>Cyperoideae</taxon>
        <taxon>Cariceae</taxon>
        <taxon>Carex</taxon>
        <taxon>Carex subgen. Euthyceras</taxon>
    </lineage>
</organism>
<dbReference type="Pfam" id="PF12854">
    <property type="entry name" value="PPR_1"/>
    <property type="match status" value="2"/>
</dbReference>
<gene>
    <name evidence="6" type="ORF">FCM35_KLT06584</name>
</gene>
<evidence type="ECO:0000256" key="5">
    <source>
        <dbReference type="SAM" id="MobiDB-lite"/>
    </source>
</evidence>
<evidence type="ECO:0000256" key="3">
    <source>
        <dbReference type="ARBA" id="ARBA00022946"/>
    </source>
</evidence>
<dbReference type="PANTHER" id="PTHR47941">
    <property type="entry name" value="PENTATRICOPEPTIDE REPEAT-CONTAINING PROTEIN 3, MITOCHONDRIAL"/>
    <property type="match status" value="1"/>
</dbReference>
<protein>
    <submittedName>
        <fullName evidence="6">Pentatricopeptide repeat-containing protein</fullName>
    </submittedName>
</protein>
<dbReference type="AlphaFoldDB" id="A0A833QSR4"/>
<dbReference type="EMBL" id="SWLB01000016">
    <property type="protein sequence ID" value="KAF3327978.1"/>
    <property type="molecule type" value="Genomic_DNA"/>
</dbReference>
<evidence type="ECO:0000256" key="2">
    <source>
        <dbReference type="ARBA" id="ARBA00022737"/>
    </source>
</evidence>
<keyword evidence="2" id="KW-0677">Repeat</keyword>
<name>A0A833QSR4_9POAL</name>
<dbReference type="Proteomes" id="UP000623129">
    <property type="component" value="Unassembled WGS sequence"/>
</dbReference>
<feature type="repeat" description="PPR" evidence="4">
    <location>
        <begin position="264"/>
        <end position="298"/>
    </location>
</feature>
<comment type="similarity">
    <text evidence="1">Belongs to the PPR family. P subfamily.</text>
</comment>
<evidence type="ECO:0000313" key="6">
    <source>
        <dbReference type="EMBL" id="KAF3327978.1"/>
    </source>
</evidence>